<dbReference type="PROSITE" id="PS51257">
    <property type="entry name" value="PROKAR_LIPOPROTEIN"/>
    <property type="match status" value="1"/>
</dbReference>
<accession>A0A9P6EDY3</accession>
<evidence type="ECO:0000256" key="1">
    <source>
        <dbReference type="SAM" id="MobiDB-lite"/>
    </source>
</evidence>
<gene>
    <name evidence="2" type="ORF">CPB83DRAFT_856371</name>
</gene>
<keyword evidence="3" id="KW-1185">Reference proteome</keyword>
<reference evidence="2" key="1">
    <citation type="submission" date="2020-11" db="EMBL/GenBank/DDBJ databases">
        <authorList>
            <consortium name="DOE Joint Genome Institute"/>
            <person name="Ahrendt S."/>
            <person name="Riley R."/>
            <person name="Andreopoulos W."/>
            <person name="Labutti K."/>
            <person name="Pangilinan J."/>
            <person name="Ruiz-Duenas F.J."/>
            <person name="Barrasa J.M."/>
            <person name="Sanchez-Garcia M."/>
            <person name="Camarero S."/>
            <person name="Miyauchi S."/>
            <person name="Serrano A."/>
            <person name="Linde D."/>
            <person name="Babiker R."/>
            <person name="Drula E."/>
            <person name="Ayuso-Fernandez I."/>
            <person name="Pacheco R."/>
            <person name="Padilla G."/>
            <person name="Ferreira P."/>
            <person name="Barriuso J."/>
            <person name="Kellner H."/>
            <person name="Castanera R."/>
            <person name="Alfaro M."/>
            <person name="Ramirez L."/>
            <person name="Pisabarro A.G."/>
            <person name="Kuo A."/>
            <person name="Tritt A."/>
            <person name="Lipzen A."/>
            <person name="He G."/>
            <person name="Yan M."/>
            <person name="Ng V."/>
            <person name="Cullen D."/>
            <person name="Martin F."/>
            <person name="Rosso M.-N."/>
            <person name="Henrissat B."/>
            <person name="Hibbett D."/>
            <person name="Martinez A.T."/>
            <person name="Grigoriev I.V."/>
        </authorList>
    </citation>
    <scope>NUCLEOTIDE SEQUENCE</scope>
    <source>
        <strain evidence="2">CBS 506.95</strain>
    </source>
</reference>
<dbReference type="EMBL" id="MU157862">
    <property type="protein sequence ID" value="KAF9527331.1"/>
    <property type="molecule type" value="Genomic_DNA"/>
</dbReference>
<evidence type="ECO:0000313" key="3">
    <source>
        <dbReference type="Proteomes" id="UP000807306"/>
    </source>
</evidence>
<comment type="caution">
    <text evidence="2">The sequence shown here is derived from an EMBL/GenBank/DDBJ whole genome shotgun (WGS) entry which is preliminary data.</text>
</comment>
<feature type="region of interest" description="Disordered" evidence="1">
    <location>
        <begin position="57"/>
        <end position="79"/>
    </location>
</feature>
<name>A0A9P6EDY3_9AGAR</name>
<evidence type="ECO:0000313" key="2">
    <source>
        <dbReference type="EMBL" id="KAF9527331.1"/>
    </source>
</evidence>
<dbReference type="Proteomes" id="UP000807306">
    <property type="component" value="Unassembled WGS sequence"/>
</dbReference>
<feature type="region of interest" description="Disordered" evidence="1">
    <location>
        <begin position="1"/>
        <end position="26"/>
    </location>
</feature>
<dbReference type="AlphaFoldDB" id="A0A9P6EDY3"/>
<proteinExistence type="predicted"/>
<protein>
    <submittedName>
        <fullName evidence="2">Uncharacterized protein</fullName>
    </submittedName>
</protein>
<organism evidence="2 3">
    <name type="scientific">Crepidotus variabilis</name>
    <dbReference type="NCBI Taxonomy" id="179855"/>
    <lineage>
        <taxon>Eukaryota</taxon>
        <taxon>Fungi</taxon>
        <taxon>Dikarya</taxon>
        <taxon>Basidiomycota</taxon>
        <taxon>Agaricomycotina</taxon>
        <taxon>Agaricomycetes</taxon>
        <taxon>Agaricomycetidae</taxon>
        <taxon>Agaricales</taxon>
        <taxon>Agaricineae</taxon>
        <taxon>Crepidotaceae</taxon>
        <taxon>Crepidotus</taxon>
    </lineage>
</organism>
<sequence>MSETSAKSVGSSSSKGPFSLGSSSGLASCRSWPLCFVISSKSLVSLFPLSAFPTISPSKLSSSSFHSASFSSSPLSLGSNDPRSLLLIEERMFSKGSSA</sequence>